<evidence type="ECO:0000256" key="3">
    <source>
        <dbReference type="ARBA" id="ARBA00022723"/>
    </source>
</evidence>
<dbReference type="Gene3D" id="3.40.390.10">
    <property type="entry name" value="Collagenase (Catalytic Domain)"/>
    <property type="match status" value="1"/>
</dbReference>
<evidence type="ECO:0000259" key="9">
    <source>
        <dbReference type="Pfam" id="PF19310"/>
    </source>
</evidence>
<reference evidence="10" key="1">
    <citation type="journal article" date="2018" name="Biosci. Biotechnol. Biochem.">
        <title>Polysaccharide hydrolase of the hadal zone amphipods Hirondellea gigas.</title>
        <authorList>
            <person name="Kobayashi H."/>
            <person name="Nagahama T."/>
            <person name="Arai W."/>
            <person name="Sasagawa Y."/>
            <person name="Umeda M."/>
            <person name="Hayashi T."/>
            <person name="Nikaido I."/>
            <person name="Watanabe H."/>
            <person name="Oguri K."/>
            <person name="Kitazato H."/>
            <person name="Fujioka K."/>
            <person name="Kido Y."/>
            <person name="Takami H."/>
        </authorList>
    </citation>
    <scope>NUCLEOTIDE SEQUENCE</scope>
    <source>
        <tissue evidence="10">Whole body</tissue>
    </source>
</reference>
<dbReference type="SUPFAM" id="SSF55486">
    <property type="entry name" value="Metalloproteases ('zincins'), catalytic domain"/>
    <property type="match status" value="1"/>
</dbReference>
<evidence type="ECO:0000259" key="8">
    <source>
        <dbReference type="Pfam" id="PF01432"/>
    </source>
</evidence>
<dbReference type="Gene3D" id="1.10.1370.10">
    <property type="entry name" value="Neurolysin, domain 3"/>
    <property type="match status" value="1"/>
</dbReference>
<evidence type="ECO:0000256" key="5">
    <source>
        <dbReference type="ARBA" id="ARBA00022833"/>
    </source>
</evidence>
<dbReference type="InterPro" id="IPR024079">
    <property type="entry name" value="MetalloPept_cat_dom_sf"/>
</dbReference>
<evidence type="ECO:0000256" key="1">
    <source>
        <dbReference type="ARBA" id="ARBA00006040"/>
    </source>
</evidence>
<organism evidence="10">
    <name type="scientific">Hirondellea gigas</name>
    <dbReference type="NCBI Taxonomy" id="1518452"/>
    <lineage>
        <taxon>Eukaryota</taxon>
        <taxon>Metazoa</taxon>
        <taxon>Ecdysozoa</taxon>
        <taxon>Arthropoda</taxon>
        <taxon>Crustacea</taxon>
        <taxon>Multicrustacea</taxon>
        <taxon>Malacostraca</taxon>
        <taxon>Eumalacostraca</taxon>
        <taxon>Peracarida</taxon>
        <taxon>Amphipoda</taxon>
        <taxon>Amphilochidea</taxon>
        <taxon>Lysianassida</taxon>
        <taxon>Lysianassidira</taxon>
        <taxon>Lysianassoidea</taxon>
        <taxon>Lysianassidae</taxon>
        <taxon>Hirondellea</taxon>
    </lineage>
</organism>
<dbReference type="GO" id="GO:0006508">
    <property type="term" value="P:proteolysis"/>
    <property type="evidence" value="ECO:0007669"/>
    <property type="project" value="UniProtKB-KW"/>
</dbReference>
<keyword evidence="2 7" id="KW-0645">Protease</keyword>
<dbReference type="PANTHER" id="PTHR11804:SF83">
    <property type="entry name" value="LD37516P"/>
    <property type="match status" value="1"/>
</dbReference>
<dbReference type="GO" id="GO:0004222">
    <property type="term" value="F:metalloendopeptidase activity"/>
    <property type="evidence" value="ECO:0007669"/>
    <property type="project" value="InterPro"/>
</dbReference>
<dbReference type="PANTHER" id="PTHR11804">
    <property type="entry name" value="PROTEASE M3 THIMET OLIGOPEPTIDASE-RELATED"/>
    <property type="match status" value="1"/>
</dbReference>
<dbReference type="Pfam" id="PF01432">
    <property type="entry name" value="Peptidase_M3"/>
    <property type="match status" value="1"/>
</dbReference>
<evidence type="ECO:0000256" key="2">
    <source>
        <dbReference type="ARBA" id="ARBA00022670"/>
    </source>
</evidence>
<dbReference type="InterPro" id="IPR045090">
    <property type="entry name" value="Pept_M3A_M3B"/>
</dbReference>
<dbReference type="InterPro" id="IPR045666">
    <property type="entry name" value="OpdA_N"/>
</dbReference>
<keyword evidence="4 7" id="KW-0378">Hydrolase</keyword>
<evidence type="ECO:0000313" key="10">
    <source>
        <dbReference type="EMBL" id="LAB67533.1"/>
    </source>
</evidence>
<dbReference type="InterPro" id="IPR001567">
    <property type="entry name" value="Pept_M3A_M3B_dom"/>
</dbReference>
<dbReference type="Gene3D" id="1.10.1370.40">
    <property type="match status" value="1"/>
</dbReference>
<comment type="similarity">
    <text evidence="1 7">Belongs to the peptidase M3 family.</text>
</comment>
<feature type="domain" description="Peptidase M3A/M3B catalytic" evidence="8">
    <location>
        <begin position="263"/>
        <end position="722"/>
    </location>
</feature>
<dbReference type="GO" id="GO:0046872">
    <property type="term" value="F:metal ion binding"/>
    <property type="evidence" value="ECO:0007669"/>
    <property type="project" value="UniProtKB-UniRule"/>
</dbReference>
<dbReference type="AlphaFoldDB" id="A0A2P2I0I2"/>
<proteinExistence type="evidence at transcript level"/>
<dbReference type="EMBL" id="IACF01001855">
    <property type="protein sequence ID" value="LAB67533.1"/>
    <property type="molecule type" value="mRNA"/>
</dbReference>
<keyword evidence="5 7" id="KW-0862">Zinc</keyword>
<keyword evidence="6 7" id="KW-0482">Metalloprotease</keyword>
<evidence type="ECO:0000256" key="7">
    <source>
        <dbReference type="RuleBase" id="RU003435"/>
    </source>
</evidence>
<evidence type="ECO:0000256" key="6">
    <source>
        <dbReference type="ARBA" id="ARBA00023049"/>
    </source>
</evidence>
<dbReference type="InterPro" id="IPR024077">
    <property type="entry name" value="Neurolysin/TOP_dom2"/>
</dbReference>
<dbReference type="Pfam" id="PF19310">
    <property type="entry name" value="TOP_N"/>
    <property type="match status" value="1"/>
</dbReference>
<accession>A0A2P2I0I2</accession>
<protein>
    <submittedName>
        <fullName evidence="10">Cytosolic oligopeptidase A</fullName>
    </submittedName>
</protein>
<sequence>MYKIFWRNCLGRFTSPILTRRRQMSYVVLLPEDPVDTAECNALLRCDGQTLPDFTQITGDQCFSGIGKLSLDFETKVWEIEEKVREEPENVNFSSVLNPLDSIDAQLNIGWSAAKILYIAQQDKLPQKTYLNLHERARRARMHKFQSKTIYNACKKISENEDGLDEAQERVLRKFLLESQLNGIELQDSKAQAFVNTLKKLDTRKQEFRNKVMVSGTRFAYTITDPNIVKDFPEDLLQRMSVNGEASSGPWKVSLKPNIYDGFMRHCSKRGLRWNTWQAYNIRGSKVLDPDLDNSVNIEEIRGLRAEQAKQLGYSTFAAMSMETKMASSVDNVLSMITSLMVQALPKQTEEMESLVKFSGERGFDGDALQAYDVPYYSRLQQEHCYSVPENVREFLPLDHVLGVLLRLCSQLFAVEFEEVDASTLNTWHQDVRFFNIIDQGGSIVASFYLDPYARPGQKLDPSGGSGWCVSHRNRSSICSVPVAALIFNFPGPSLSINTSSNEQQSSLLSLAHVSTLFAKFGEALQHLLTTVPHSEASGQTNIEWDAVPMLQHFMTNWLQVPEVLSELCQHHRTQEQLSTEAISNIILASNHMAGHALSKELYLANLDLLLHTTGDFWRPIVTTLWPQYLPYQLDKNDEHLCSFTNSMSDVWAAAYYCNTWARVMAADCTQAFINEPQDQWSDVGNRFRSTFLSLGGGCHSAEVFRRFRGRDPSPTALIELLGIGSSE</sequence>
<feature type="domain" description="Oligopeptidase A N-terminal" evidence="9">
    <location>
        <begin position="71"/>
        <end position="190"/>
    </location>
</feature>
<name>A0A2P2I0I2_9CRUS</name>
<comment type="cofactor">
    <cofactor evidence="7">
        <name>Zn(2+)</name>
        <dbReference type="ChEBI" id="CHEBI:29105"/>
    </cofactor>
    <text evidence="7">Binds 1 zinc ion.</text>
</comment>
<keyword evidence="3 7" id="KW-0479">Metal-binding</keyword>
<evidence type="ECO:0000256" key="4">
    <source>
        <dbReference type="ARBA" id="ARBA00022801"/>
    </source>
</evidence>